<dbReference type="STRING" id="641665.GCA_002104455_03364"/>
<evidence type="ECO:0000256" key="1">
    <source>
        <dbReference type="SAM" id="Phobius"/>
    </source>
</evidence>
<dbReference type="AlphaFoldDB" id="A0A1H7NCC7"/>
<name>A0A1H7NCC7_9GAMM</name>
<evidence type="ECO:0000313" key="2">
    <source>
        <dbReference type="EMBL" id="SEL21173.1"/>
    </source>
</evidence>
<dbReference type="Proteomes" id="UP000199297">
    <property type="component" value="Unassembled WGS sequence"/>
</dbReference>
<dbReference type="OrthoDB" id="9806195at2"/>
<keyword evidence="1" id="KW-1133">Transmembrane helix</keyword>
<keyword evidence="3" id="KW-1185">Reference proteome</keyword>
<keyword evidence="1" id="KW-0472">Membrane</keyword>
<dbReference type="EMBL" id="FOBI01000007">
    <property type="protein sequence ID" value="SEL21173.1"/>
    <property type="molecule type" value="Genomic_DNA"/>
</dbReference>
<feature type="transmembrane region" description="Helical" evidence="1">
    <location>
        <begin position="201"/>
        <end position="224"/>
    </location>
</feature>
<dbReference type="RefSeq" id="WP_139175541.1">
    <property type="nucleotide sequence ID" value="NZ_FOBI01000007.1"/>
</dbReference>
<keyword evidence="1" id="KW-0812">Transmembrane</keyword>
<reference evidence="3" key="1">
    <citation type="submission" date="2016-10" db="EMBL/GenBank/DDBJ databases">
        <authorList>
            <person name="Varghese N."/>
            <person name="Submissions S."/>
        </authorList>
    </citation>
    <scope>NUCLEOTIDE SEQUENCE [LARGE SCALE GENOMIC DNA]</scope>
    <source>
        <strain evidence="3">CGMCC 1.9127</strain>
    </source>
</reference>
<gene>
    <name evidence="2" type="ORF">SAMN05216262_10799</name>
</gene>
<sequence length="237" mass="27325">MKLLKTSRKFHRWLMLFVGVQFLIWSISGAYMVIFDIDYIHGDSLVVNHQTKVEVSKIGYPLAQLQRRYPDAKDIALEVFIEQPVYRFHENDSQYLVSAVNGTQLSPLSQNEAVRAAKHYYRGHGKVVDVSLITTQPPTELSSRALPAWRVNFEHFSQPSIYVSAQTGKLVGKRHQFWRIFDLMFSFHVMDYQDEDPSNQLLFWVLLFAILAAIFGAILSYLLIFRGSKAHQQAGEL</sequence>
<protein>
    <submittedName>
        <fullName evidence="2">PepSY-associated TM region</fullName>
    </submittedName>
</protein>
<organism evidence="2 3">
    <name type="scientific">Colwellia chukchiensis</name>
    <dbReference type="NCBI Taxonomy" id="641665"/>
    <lineage>
        <taxon>Bacteria</taxon>
        <taxon>Pseudomonadati</taxon>
        <taxon>Pseudomonadota</taxon>
        <taxon>Gammaproteobacteria</taxon>
        <taxon>Alteromonadales</taxon>
        <taxon>Colwelliaceae</taxon>
        <taxon>Colwellia</taxon>
    </lineage>
</organism>
<proteinExistence type="predicted"/>
<evidence type="ECO:0000313" key="3">
    <source>
        <dbReference type="Proteomes" id="UP000199297"/>
    </source>
</evidence>
<feature type="transmembrane region" description="Helical" evidence="1">
    <location>
        <begin position="12"/>
        <end position="34"/>
    </location>
</feature>
<accession>A0A1H7NCC7</accession>